<organism evidence="1 2">
    <name type="scientific">Phytophthora aleatoria</name>
    <dbReference type="NCBI Taxonomy" id="2496075"/>
    <lineage>
        <taxon>Eukaryota</taxon>
        <taxon>Sar</taxon>
        <taxon>Stramenopiles</taxon>
        <taxon>Oomycota</taxon>
        <taxon>Peronosporomycetes</taxon>
        <taxon>Peronosporales</taxon>
        <taxon>Peronosporaceae</taxon>
        <taxon>Phytophthora</taxon>
    </lineage>
</organism>
<dbReference type="EMBL" id="JAENGY010002484">
    <property type="protein sequence ID" value="KAG6944069.1"/>
    <property type="molecule type" value="Genomic_DNA"/>
</dbReference>
<evidence type="ECO:0000313" key="1">
    <source>
        <dbReference type="EMBL" id="KAG6944069.1"/>
    </source>
</evidence>
<keyword evidence="2" id="KW-1185">Reference proteome</keyword>
<accession>A0A8J5I1U2</accession>
<protein>
    <submittedName>
        <fullName evidence="1">Uncharacterized protein</fullName>
    </submittedName>
</protein>
<dbReference type="AlphaFoldDB" id="A0A8J5I1U2"/>
<sequence length="86" mass="9472">MTKSKRTGSELRLRLTSLKSLEVVDLVELESVRSDELEKAKAVAGSHAPTTEVVSMVEMFEALLGWDEHVCVLVTVVNVKYVRGGI</sequence>
<evidence type="ECO:0000313" key="2">
    <source>
        <dbReference type="Proteomes" id="UP000709295"/>
    </source>
</evidence>
<name>A0A8J5I1U2_9STRA</name>
<reference evidence="1" key="1">
    <citation type="submission" date="2021-01" db="EMBL/GenBank/DDBJ databases">
        <title>Phytophthora aleatoria, a newly-described species from Pinus radiata is distinct from Phytophthora cactorum isolates based on comparative genomics.</title>
        <authorList>
            <person name="Mcdougal R."/>
            <person name="Panda P."/>
            <person name="Williams N."/>
            <person name="Studholme D.J."/>
        </authorList>
    </citation>
    <scope>NUCLEOTIDE SEQUENCE</scope>
    <source>
        <strain evidence="1">NZFS 4037</strain>
    </source>
</reference>
<proteinExistence type="predicted"/>
<comment type="caution">
    <text evidence="1">The sequence shown here is derived from an EMBL/GenBank/DDBJ whole genome shotgun (WGS) entry which is preliminary data.</text>
</comment>
<dbReference type="Proteomes" id="UP000709295">
    <property type="component" value="Unassembled WGS sequence"/>
</dbReference>
<gene>
    <name evidence="1" type="ORF">JG688_00017283</name>
</gene>